<evidence type="ECO:0000313" key="2">
    <source>
        <dbReference type="Proteomes" id="UP000094236"/>
    </source>
</evidence>
<proteinExistence type="predicted"/>
<dbReference type="Proteomes" id="UP000094236">
    <property type="component" value="Unassembled WGS sequence"/>
</dbReference>
<evidence type="ECO:0000313" key="1">
    <source>
        <dbReference type="EMBL" id="ODV97266.1"/>
    </source>
</evidence>
<reference evidence="2" key="1">
    <citation type="submission" date="2016-05" db="EMBL/GenBank/DDBJ databases">
        <title>Comparative genomics of biotechnologically important yeasts.</title>
        <authorList>
            <consortium name="DOE Joint Genome Institute"/>
            <person name="Riley R."/>
            <person name="Haridas S."/>
            <person name="Wolfe K.H."/>
            <person name="Lopes M.R."/>
            <person name="Hittinger C.T."/>
            <person name="Goker M."/>
            <person name="Salamov A."/>
            <person name="Wisecaver J."/>
            <person name="Long T.M."/>
            <person name="Aerts A.L."/>
            <person name="Barry K."/>
            <person name="Choi C."/>
            <person name="Clum A."/>
            <person name="Coughlan A.Y."/>
            <person name="Deshpande S."/>
            <person name="Douglass A.P."/>
            <person name="Hanson S.J."/>
            <person name="Klenk H.-P."/>
            <person name="Labutti K."/>
            <person name="Lapidus A."/>
            <person name="Lindquist E."/>
            <person name="Lipzen A."/>
            <person name="Meier-Kolthoff J.P."/>
            <person name="Ohm R.A."/>
            <person name="Otillar R.P."/>
            <person name="Pangilinan J."/>
            <person name="Peng Y."/>
            <person name="Rokas A."/>
            <person name="Rosa C.A."/>
            <person name="Scheuner C."/>
            <person name="Sibirny A.A."/>
            <person name="Slot J.C."/>
            <person name="Stielow J.B."/>
            <person name="Sun H."/>
            <person name="Kurtzman C.P."/>
            <person name="Blackwell M."/>
            <person name="Grigoriev I.V."/>
            <person name="Jeffries T.W."/>
        </authorList>
    </citation>
    <scope>NUCLEOTIDE SEQUENCE [LARGE SCALE GENOMIC DNA]</scope>
    <source>
        <strain evidence="2">NRRL Y-2460</strain>
    </source>
</reference>
<organism evidence="1 2">
    <name type="scientific">Pachysolen tannophilus NRRL Y-2460</name>
    <dbReference type="NCBI Taxonomy" id="669874"/>
    <lineage>
        <taxon>Eukaryota</taxon>
        <taxon>Fungi</taxon>
        <taxon>Dikarya</taxon>
        <taxon>Ascomycota</taxon>
        <taxon>Saccharomycotina</taxon>
        <taxon>Pichiomycetes</taxon>
        <taxon>Pachysolenaceae</taxon>
        <taxon>Pachysolen</taxon>
    </lineage>
</organism>
<dbReference type="EMBL" id="KV454012">
    <property type="protein sequence ID" value="ODV97266.1"/>
    <property type="molecule type" value="Genomic_DNA"/>
</dbReference>
<sequence length="299" mass="35657">MNLNTINGDNNYDDPIIIRTLVPKILLNILFDPSLVQFINKKYRMVKIEEKRQAYNLSFTILEINFNTTDFVIPIIIILSKILNGKIINTNYKFFQNLYLKNIHYDYKSSIFIPKKFYYGHSFTNKQFEKLIKERKISIISLPDCDEVLVNINKIHFNEFFNIIKSNLNLYKNCYNNNNNNNNDNNNKKEFKYFNKINTEELVYNKISRKYQDCQSIMSKYSAVRHIIEYRSCCYLNFITSNNDLGHDLNSNQIYLEIIGPYDYNVNFAEQLLDKYIDKIRTRRETDFAADTKNQDISI</sequence>
<gene>
    <name evidence="1" type="ORF">PACTADRAFT_74804</name>
</gene>
<accession>A0A1E4TZU4</accession>
<keyword evidence="2" id="KW-1185">Reference proteome</keyword>
<protein>
    <submittedName>
        <fullName evidence="1">Uncharacterized protein</fullName>
    </submittedName>
</protein>
<name>A0A1E4TZU4_PACTA</name>
<dbReference type="AlphaFoldDB" id="A0A1E4TZU4"/>